<sequence length="379" mass="41267">MTTLDQPLNVRGAPAIYRCEAGILEKLESLLQPYGCRRALVVHGERSWEAASPYWPQQTELTLLPLAYRGECTLAEASRIARESQAAQADILLGVGGGKVMDLVKAAGIEAGLDTVLVPTLASNCAAWTPLSVFYDEQGRFTHYTLHPKSPLMVLVDPQIALRAPAAYLRSGIADTLAKWYEADVLVRQWSRPPAAVQIAHLTARLCQTALLEHGLQSVRDAERQQLTDAFTLAVETIIMTGGTVGGFGDHAGRIAGAHSIHNGLTAARATHHLLHGDKVAYGILVQLALEGNLSEVERLLPFYRDMGLPRRLSDLGLWAGALCFRFSSASALSSSILYFPLSPQLPGYPLFASVSTFSITFLNRLYKKLEISLITRPL</sequence>
<feature type="domain" description="Alcohol dehydrogenase iron-type/glycerol dehydrogenase GldA" evidence="3">
    <location>
        <begin position="14"/>
        <end position="158"/>
    </location>
</feature>
<keyword evidence="5" id="KW-1185">Reference proteome</keyword>
<dbReference type="PANTHER" id="PTHR43616:SF3">
    <property type="entry name" value="HYDROXYCARBOXYLATE DEHYDROGENASE A"/>
    <property type="match status" value="1"/>
</dbReference>
<reference evidence="4" key="1">
    <citation type="submission" date="2022-06" db="EMBL/GenBank/DDBJ databases">
        <authorList>
            <person name="Dietemann V."/>
            <person name="Ory F."/>
            <person name="Dainat B."/>
            <person name="Oberhansli S."/>
        </authorList>
    </citation>
    <scope>NUCLEOTIDE SEQUENCE</scope>
    <source>
        <strain evidence="4">Ena-SAMPLE-TAB-26-04-2022-14:26:32:270-5432</strain>
    </source>
</reference>
<evidence type="ECO:0000313" key="5">
    <source>
        <dbReference type="Proteomes" id="UP001154322"/>
    </source>
</evidence>
<gene>
    <name evidence="4" type="ORF">WJ0W_003058</name>
</gene>
<evidence type="ECO:0000313" key="4">
    <source>
        <dbReference type="EMBL" id="CAH8245823.1"/>
    </source>
</evidence>
<evidence type="ECO:0000259" key="3">
    <source>
        <dbReference type="Pfam" id="PF00465"/>
    </source>
</evidence>
<evidence type="ECO:0000256" key="1">
    <source>
        <dbReference type="ARBA" id="ARBA00022723"/>
    </source>
</evidence>
<dbReference type="Gene3D" id="3.40.50.1970">
    <property type="match status" value="1"/>
</dbReference>
<dbReference type="InterPro" id="IPR016205">
    <property type="entry name" value="Glycerol_DH"/>
</dbReference>
<dbReference type="Proteomes" id="UP001154322">
    <property type="component" value="Unassembled WGS sequence"/>
</dbReference>
<dbReference type="SUPFAM" id="SSF56796">
    <property type="entry name" value="Dehydroquinate synthase-like"/>
    <property type="match status" value="1"/>
</dbReference>
<dbReference type="PANTHER" id="PTHR43616">
    <property type="entry name" value="GLYCEROL DEHYDROGENASE"/>
    <property type="match status" value="1"/>
</dbReference>
<evidence type="ECO:0000256" key="2">
    <source>
        <dbReference type="ARBA" id="ARBA00023002"/>
    </source>
</evidence>
<dbReference type="PIRSF" id="PIRSF000112">
    <property type="entry name" value="Glycerol_dehydrogenase"/>
    <property type="match status" value="1"/>
</dbReference>
<keyword evidence="2" id="KW-0560">Oxidoreductase</keyword>
<dbReference type="Gene3D" id="1.20.1090.10">
    <property type="entry name" value="Dehydroquinate synthase-like - alpha domain"/>
    <property type="match status" value="1"/>
</dbReference>
<comment type="caution">
    <text evidence="4">The sequence shown here is derived from an EMBL/GenBank/DDBJ whole genome shotgun (WGS) entry which is preliminary data.</text>
</comment>
<dbReference type="InterPro" id="IPR001670">
    <property type="entry name" value="ADH_Fe/GldA"/>
</dbReference>
<accession>A0ABN8U446</accession>
<dbReference type="EMBL" id="CALYLO010000004">
    <property type="protein sequence ID" value="CAH8245823.1"/>
    <property type="molecule type" value="Genomic_DNA"/>
</dbReference>
<dbReference type="RefSeq" id="WP_249725426.1">
    <property type="nucleotide sequence ID" value="NZ_AP031286.1"/>
</dbReference>
<dbReference type="CDD" id="cd08172">
    <property type="entry name" value="GlyDH-like"/>
    <property type="match status" value="1"/>
</dbReference>
<protein>
    <submittedName>
        <fullName evidence="4">Iron-containing alcohol dehydrogenase family protein</fullName>
    </submittedName>
</protein>
<name>A0ABN8U446_9BACL</name>
<organism evidence="4 5">
    <name type="scientific">Paenibacillus melissococcoides</name>
    <dbReference type="NCBI Taxonomy" id="2912268"/>
    <lineage>
        <taxon>Bacteria</taxon>
        <taxon>Bacillati</taxon>
        <taxon>Bacillota</taxon>
        <taxon>Bacilli</taxon>
        <taxon>Bacillales</taxon>
        <taxon>Paenibacillaceae</taxon>
        <taxon>Paenibacillus</taxon>
    </lineage>
</organism>
<proteinExistence type="predicted"/>
<dbReference type="Pfam" id="PF00465">
    <property type="entry name" value="Fe-ADH"/>
    <property type="match status" value="1"/>
</dbReference>
<keyword evidence="1" id="KW-0479">Metal-binding</keyword>